<reference evidence="2 3" key="1">
    <citation type="submission" date="2024-11" db="EMBL/GenBank/DDBJ databases">
        <title>Chromosome-level genome assembly of the freshwater bivalve Anodonta woodiana.</title>
        <authorList>
            <person name="Chen X."/>
        </authorList>
    </citation>
    <scope>NUCLEOTIDE SEQUENCE [LARGE SCALE GENOMIC DNA]</scope>
    <source>
        <strain evidence="2">MN2024</strain>
        <tissue evidence="2">Gills</tissue>
    </source>
</reference>
<dbReference type="InterPro" id="IPR013783">
    <property type="entry name" value="Ig-like_fold"/>
</dbReference>
<feature type="non-terminal residue" evidence="2">
    <location>
        <position position="1"/>
    </location>
</feature>
<dbReference type="InterPro" id="IPR007110">
    <property type="entry name" value="Ig-like_dom"/>
</dbReference>
<protein>
    <recommendedName>
        <fullName evidence="1">Ig-like domain-containing protein</fullName>
    </recommendedName>
</protein>
<keyword evidence="3" id="KW-1185">Reference proteome</keyword>
<dbReference type="AlphaFoldDB" id="A0ABD3VHH7"/>
<dbReference type="SUPFAM" id="SSF48726">
    <property type="entry name" value="Immunoglobulin"/>
    <property type="match status" value="1"/>
</dbReference>
<evidence type="ECO:0000313" key="2">
    <source>
        <dbReference type="EMBL" id="KAL3860925.1"/>
    </source>
</evidence>
<dbReference type="PROSITE" id="PS50835">
    <property type="entry name" value="IG_LIKE"/>
    <property type="match status" value="1"/>
</dbReference>
<accession>A0ABD3VHH7</accession>
<organism evidence="2 3">
    <name type="scientific">Sinanodonta woodiana</name>
    <name type="common">Chinese pond mussel</name>
    <name type="synonym">Anodonta woodiana</name>
    <dbReference type="NCBI Taxonomy" id="1069815"/>
    <lineage>
        <taxon>Eukaryota</taxon>
        <taxon>Metazoa</taxon>
        <taxon>Spiralia</taxon>
        <taxon>Lophotrochozoa</taxon>
        <taxon>Mollusca</taxon>
        <taxon>Bivalvia</taxon>
        <taxon>Autobranchia</taxon>
        <taxon>Heteroconchia</taxon>
        <taxon>Palaeoheterodonta</taxon>
        <taxon>Unionida</taxon>
        <taxon>Unionoidea</taxon>
        <taxon>Unionidae</taxon>
        <taxon>Unioninae</taxon>
        <taxon>Sinanodonta</taxon>
    </lineage>
</organism>
<feature type="domain" description="Ig-like" evidence="1">
    <location>
        <begin position="1"/>
        <end position="83"/>
    </location>
</feature>
<sequence length="98" mass="10893">VSINSQNGTYDDTDIALNCSANGVPGQYVFTLTHSSLFTGIKIRHPSFDLVSTSVIRYRFSSFMDTGIYTCTVNNGSVNTSVSETIWIKGKYIRFDYS</sequence>
<dbReference type="InterPro" id="IPR036179">
    <property type="entry name" value="Ig-like_dom_sf"/>
</dbReference>
<comment type="caution">
    <text evidence="2">The sequence shown here is derived from an EMBL/GenBank/DDBJ whole genome shotgun (WGS) entry which is preliminary data.</text>
</comment>
<gene>
    <name evidence="2" type="ORF">ACJMK2_007020</name>
</gene>
<dbReference type="EMBL" id="JBJQND010000011">
    <property type="protein sequence ID" value="KAL3860925.1"/>
    <property type="molecule type" value="Genomic_DNA"/>
</dbReference>
<dbReference type="Gene3D" id="2.60.40.10">
    <property type="entry name" value="Immunoglobulins"/>
    <property type="match status" value="1"/>
</dbReference>
<dbReference type="Proteomes" id="UP001634394">
    <property type="component" value="Unassembled WGS sequence"/>
</dbReference>
<name>A0ABD3VHH7_SINWO</name>
<evidence type="ECO:0000313" key="3">
    <source>
        <dbReference type="Proteomes" id="UP001634394"/>
    </source>
</evidence>
<evidence type="ECO:0000259" key="1">
    <source>
        <dbReference type="PROSITE" id="PS50835"/>
    </source>
</evidence>
<proteinExistence type="predicted"/>